<feature type="compositionally biased region" description="Polar residues" evidence="1">
    <location>
        <begin position="630"/>
        <end position="665"/>
    </location>
</feature>
<keyword evidence="3" id="KW-1185">Reference proteome</keyword>
<name>A0A2B7XQG9_POLH7</name>
<reference evidence="2 3" key="1">
    <citation type="submission" date="2017-10" db="EMBL/GenBank/DDBJ databases">
        <title>Comparative genomics in systemic dimorphic fungi from Ajellomycetaceae.</title>
        <authorList>
            <person name="Munoz J.F."/>
            <person name="Mcewen J.G."/>
            <person name="Clay O.K."/>
            <person name="Cuomo C.A."/>
        </authorList>
    </citation>
    <scope>NUCLEOTIDE SEQUENCE [LARGE SCALE GENOMIC DNA]</scope>
    <source>
        <strain evidence="2 3">UAMH7299</strain>
    </source>
</reference>
<feature type="compositionally biased region" description="Polar residues" evidence="1">
    <location>
        <begin position="466"/>
        <end position="482"/>
    </location>
</feature>
<accession>A0A2B7XQG9</accession>
<feature type="compositionally biased region" description="Basic and acidic residues" evidence="1">
    <location>
        <begin position="851"/>
        <end position="866"/>
    </location>
</feature>
<dbReference type="Proteomes" id="UP000224634">
    <property type="component" value="Unassembled WGS sequence"/>
</dbReference>
<feature type="compositionally biased region" description="Polar residues" evidence="1">
    <location>
        <begin position="427"/>
        <end position="459"/>
    </location>
</feature>
<feature type="compositionally biased region" description="Basic and acidic residues" evidence="1">
    <location>
        <begin position="400"/>
        <end position="421"/>
    </location>
</feature>
<feature type="region of interest" description="Disordered" evidence="1">
    <location>
        <begin position="324"/>
        <end position="503"/>
    </location>
</feature>
<proteinExistence type="predicted"/>
<evidence type="ECO:0000256" key="1">
    <source>
        <dbReference type="SAM" id="MobiDB-lite"/>
    </source>
</evidence>
<evidence type="ECO:0000313" key="3">
    <source>
        <dbReference type="Proteomes" id="UP000224634"/>
    </source>
</evidence>
<feature type="region of interest" description="Disordered" evidence="1">
    <location>
        <begin position="630"/>
        <end position="715"/>
    </location>
</feature>
<gene>
    <name evidence="2" type="ORF">AJ80_07225</name>
</gene>
<feature type="compositionally biased region" description="Basic and acidic residues" evidence="1">
    <location>
        <begin position="799"/>
        <end position="808"/>
    </location>
</feature>
<feature type="compositionally biased region" description="Polar residues" evidence="1">
    <location>
        <begin position="809"/>
        <end position="825"/>
    </location>
</feature>
<feature type="region of interest" description="Disordered" evidence="1">
    <location>
        <begin position="771"/>
        <end position="866"/>
    </location>
</feature>
<dbReference type="AlphaFoldDB" id="A0A2B7XQG9"/>
<feature type="region of interest" description="Disordered" evidence="1">
    <location>
        <begin position="519"/>
        <end position="549"/>
    </location>
</feature>
<feature type="compositionally biased region" description="Basic residues" evidence="1">
    <location>
        <begin position="373"/>
        <end position="385"/>
    </location>
</feature>
<dbReference type="STRING" id="1447883.A0A2B7XQG9"/>
<evidence type="ECO:0000313" key="2">
    <source>
        <dbReference type="EMBL" id="PGH11220.1"/>
    </source>
</evidence>
<comment type="caution">
    <text evidence="2">The sequence shown here is derived from an EMBL/GenBank/DDBJ whole genome shotgun (WGS) entry which is preliminary data.</text>
</comment>
<organism evidence="2 3">
    <name type="scientific">Polytolypa hystricis (strain UAMH7299)</name>
    <dbReference type="NCBI Taxonomy" id="1447883"/>
    <lineage>
        <taxon>Eukaryota</taxon>
        <taxon>Fungi</taxon>
        <taxon>Dikarya</taxon>
        <taxon>Ascomycota</taxon>
        <taxon>Pezizomycotina</taxon>
        <taxon>Eurotiomycetes</taxon>
        <taxon>Eurotiomycetidae</taxon>
        <taxon>Onygenales</taxon>
        <taxon>Onygenales incertae sedis</taxon>
        <taxon>Polytolypa</taxon>
    </lineage>
</organism>
<sequence length="866" mass="94904">MAAPGLTPDEVSTPLATDVFEVEPPFNALSDMPTHPLSQLQGPFEESIFESLNSSVLEKVPDLDAPSRRRRLLESTTYDRTCSGKWKQRAGENYHPLWKLAAQLSFGIYLLAEGMAKSEIESLKILQTHVDEIDGFLERTTEDFNLSDQDVQERLDLLKVPLGNLKVLDKMLEDRTFRMSILDGNDKILHVIERSSAALNDTLKDIQKGLEAVSSIGRYLKDLQKGTSDRPQVFRAVHKAMLGNVEGWNNALLDLQSRGERIGESLAHLDVVTSELQRRVGFASRKHMVGDPCDIDSGGFSSISSTPSISRSTSLRETLRETFYSGKGTASPSIRSSLHKPLPICPNPLEPGPKLVPSPRSLETAHGPAARTRSSRLVHSNHRRSVSAERVGRPVLAPVKGRDNYIRNGERMNRGGHEPANAHRPSTAPSGFQSRNSAFVKTASSTEGFDTRSYASGSRWSHKHPLNTQHKSQQPLRPQKSSPLPGLSRSSKRQAPSRRAISIFGPLHSPFKVFRQRSRSHPVLNESSGPSNAVEDREPGPPCHSVEVPNKSSSMISLKANPGGSPRLPHHTPMTCSPVKEHFVENSSSIQTKESEDTLFTALPPLSRPAIAVQSSSQLLHASVNRAWDGNQNSLTSSQPTDNTSNPTVKPSTNSKSSLDTSATFPSPPGRSPLRSPMTPRDGPVKARYSIMPSPVKLGAPTVPIRSNRRSGTPQILERTKTRTIGPPRNPTYTVSDSAALVELFSSSPPTSSSPNPLFQAPQATRRNGIKVIGSKDDQTPDTTATRQEPHGVGSNTPVHDDASRSLEKSNGNYGDSNYSANLQGKKSIRSRLNKRNYSSPWKLIVSSKNRQVETQRDHEKGEVKV</sequence>
<protein>
    <submittedName>
        <fullName evidence="2">Uncharacterized protein</fullName>
    </submittedName>
</protein>
<dbReference type="OrthoDB" id="5389734at2759"/>
<dbReference type="EMBL" id="PDNA01000135">
    <property type="protein sequence ID" value="PGH11220.1"/>
    <property type="molecule type" value="Genomic_DNA"/>
</dbReference>
<feature type="compositionally biased region" description="Pro residues" evidence="1">
    <location>
        <begin position="343"/>
        <end position="356"/>
    </location>
</feature>